<sequence>MDEPFGAIDPIARHRLQNELKLILKKVRKTVVIVTHDIDEALKLGSNVAVMRDGKISQKDSPNTILQNPANKFVADFIGDVRALRRLELFTVEDVMVASQGLLTSREIPINESLHHALSRLISLQADMLTVTKCGVPVGIVHRDAILKF</sequence>
<dbReference type="InterPro" id="IPR027417">
    <property type="entry name" value="P-loop_NTPase"/>
</dbReference>
<dbReference type="Gene3D" id="3.40.50.300">
    <property type="entry name" value="P-loop containing nucleotide triphosphate hydrolases"/>
    <property type="match status" value="1"/>
</dbReference>
<dbReference type="EMBL" id="JACHXN010000020">
    <property type="protein sequence ID" value="MBB3148531.1"/>
    <property type="molecule type" value="Genomic_DNA"/>
</dbReference>
<dbReference type="SUPFAM" id="SSF52540">
    <property type="entry name" value="P-loop containing nucleoside triphosphate hydrolases"/>
    <property type="match status" value="1"/>
</dbReference>
<comment type="caution">
    <text evidence="1">The sequence shown here is derived from an EMBL/GenBank/DDBJ whole genome shotgun (WGS) entry which is preliminary data.</text>
</comment>
<dbReference type="RefSeq" id="WP_246411183.1">
    <property type="nucleotide sequence ID" value="NZ_JACHXN010000020.1"/>
</dbReference>
<dbReference type="PANTHER" id="PTHR43869">
    <property type="entry name" value="GLYCINE BETAINE/PROLINE BETAINE TRANSPORT SYSTEM ATP-BINDING PROTEIN PROV"/>
    <property type="match status" value="1"/>
</dbReference>
<proteinExistence type="predicted"/>
<dbReference type="SUPFAM" id="SSF54631">
    <property type="entry name" value="CBS-domain pair"/>
    <property type="match status" value="1"/>
</dbReference>
<dbReference type="AlphaFoldDB" id="A0A839UIT2"/>
<dbReference type="InterPro" id="IPR051921">
    <property type="entry name" value="ABC_osmolyte_uptake_ATP-bind"/>
</dbReference>
<organism evidence="1 2">
    <name type="scientific">Phyllobacterium trifolii</name>
    <dbReference type="NCBI Taxonomy" id="300193"/>
    <lineage>
        <taxon>Bacteria</taxon>
        <taxon>Pseudomonadati</taxon>
        <taxon>Pseudomonadota</taxon>
        <taxon>Alphaproteobacteria</taxon>
        <taxon>Hyphomicrobiales</taxon>
        <taxon>Phyllobacteriaceae</taxon>
        <taxon>Phyllobacterium</taxon>
    </lineage>
</organism>
<reference evidence="1 2" key="1">
    <citation type="submission" date="2020-08" db="EMBL/GenBank/DDBJ databases">
        <title>Genomic Encyclopedia of Type Strains, Phase III (KMG-III): the genomes of soil and plant-associated and newly described type strains.</title>
        <authorList>
            <person name="Whitman W."/>
        </authorList>
    </citation>
    <scope>NUCLEOTIDE SEQUENCE [LARGE SCALE GENOMIC DNA]</scope>
    <source>
        <strain evidence="1 2">CECT 7015</strain>
    </source>
</reference>
<accession>A0A839UIT2</accession>
<dbReference type="Proteomes" id="UP000554520">
    <property type="component" value="Unassembled WGS sequence"/>
</dbReference>
<dbReference type="InterPro" id="IPR046342">
    <property type="entry name" value="CBS_dom_sf"/>
</dbReference>
<name>A0A839UIT2_9HYPH</name>
<evidence type="ECO:0000313" key="2">
    <source>
        <dbReference type="Proteomes" id="UP000554520"/>
    </source>
</evidence>
<evidence type="ECO:0000313" key="1">
    <source>
        <dbReference type="EMBL" id="MBB3148531.1"/>
    </source>
</evidence>
<gene>
    <name evidence="1" type="ORF">FHS21_004979</name>
</gene>
<keyword evidence="2" id="KW-1185">Reference proteome</keyword>
<protein>
    <submittedName>
        <fullName evidence="1">ABC-type proline/glycine betaine transport system ATPase subunit</fullName>
    </submittedName>
</protein>
<dbReference type="PANTHER" id="PTHR43869:SF1">
    <property type="entry name" value="GLYCINE BETAINE_PROLINE BETAINE TRANSPORT SYSTEM ATP-BINDING PROTEIN PROV"/>
    <property type="match status" value="1"/>
</dbReference>